<evidence type="ECO:0000313" key="2">
    <source>
        <dbReference type="EMBL" id="KAF5550804.1"/>
    </source>
</evidence>
<protein>
    <submittedName>
        <fullName evidence="2">Serine threonine kinase</fullName>
    </submittedName>
</protein>
<dbReference type="InterPro" id="IPR038305">
    <property type="entry name" value="HeLo_sf"/>
</dbReference>
<dbReference type="Pfam" id="PF14479">
    <property type="entry name" value="HeLo"/>
    <property type="match status" value="1"/>
</dbReference>
<dbReference type="PANTHER" id="PTHR37542:SF3">
    <property type="entry name" value="PRION-INHIBITION AND PROPAGATION HELO DOMAIN-CONTAINING PROTEIN"/>
    <property type="match status" value="1"/>
</dbReference>
<evidence type="ECO:0000313" key="3">
    <source>
        <dbReference type="Proteomes" id="UP000574317"/>
    </source>
</evidence>
<name>A0A8H5J8I9_9HYPO</name>
<dbReference type="EMBL" id="JAAOAO010000280">
    <property type="protein sequence ID" value="KAF5550804.1"/>
    <property type="molecule type" value="Genomic_DNA"/>
</dbReference>
<keyword evidence="2" id="KW-0418">Kinase</keyword>
<dbReference type="Gene3D" id="1.20.120.1020">
    <property type="entry name" value="Prion-inhibition and propagation, HeLo domain"/>
    <property type="match status" value="1"/>
</dbReference>
<dbReference type="AlphaFoldDB" id="A0A8H5J8I9"/>
<dbReference type="PANTHER" id="PTHR37542">
    <property type="entry name" value="HELO DOMAIN-CONTAINING PROTEIN-RELATED"/>
    <property type="match status" value="1"/>
</dbReference>
<dbReference type="InterPro" id="IPR029498">
    <property type="entry name" value="HeLo_dom"/>
</dbReference>
<comment type="caution">
    <text evidence="2">The sequence shown here is derived from an EMBL/GenBank/DDBJ whole genome shotgun (WGS) entry which is preliminary data.</text>
</comment>
<dbReference type="Gene3D" id="1.10.510.10">
    <property type="entry name" value="Transferase(Phosphotransferase) domain 1"/>
    <property type="match status" value="1"/>
</dbReference>
<feature type="domain" description="Prion-inhibition and propagation HeLo" evidence="1">
    <location>
        <begin position="37"/>
        <end position="223"/>
    </location>
</feature>
<accession>A0A8H5J8I9</accession>
<keyword evidence="3" id="KW-1185">Reference proteome</keyword>
<reference evidence="2 3" key="1">
    <citation type="submission" date="2020-05" db="EMBL/GenBank/DDBJ databases">
        <title>Identification and distribution of gene clusters putatively required for synthesis of sphingolipid metabolism inhibitors in phylogenetically diverse species of the filamentous fungus Fusarium.</title>
        <authorList>
            <person name="Kim H.-S."/>
            <person name="Busman M."/>
            <person name="Brown D.W."/>
            <person name="Divon H."/>
            <person name="Uhlig S."/>
            <person name="Proctor R.H."/>
        </authorList>
    </citation>
    <scope>NUCLEOTIDE SEQUENCE [LARGE SCALE GENOMIC DNA]</scope>
    <source>
        <strain evidence="2 3">NRRL 25196</strain>
    </source>
</reference>
<evidence type="ECO:0000259" key="1">
    <source>
        <dbReference type="Pfam" id="PF14479"/>
    </source>
</evidence>
<dbReference type="SUPFAM" id="SSF56112">
    <property type="entry name" value="Protein kinase-like (PK-like)"/>
    <property type="match status" value="1"/>
</dbReference>
<organism evidence="2 3">
    <name type="scientific">Fusarium napiforme</name>
    <dbReference type="NCBI Taxonomy" id="42672"/>
    <lineage>
        <taxon>Eukaryota</taxon>
        <taxon>Fungi</taxon>
        <taxon>Dikarya</taxon>
        <taxon>Ascomycota</taxon>
        <taxon>Pezizomycotina</taxon>
        <taxon>Sordariomycetes</taxon>
        <taxon>Hypocreomycetidae</taxon>
        <taxon>Hypocreales</taxon>
        <taxon>Nectriaceae</taxon>
        <taxon>Fusarium</taxon>
        <taxon>Fusarium fujikuroi species complex</taxon>
    </lineage>
</organism>
<proteinExistence type="predicted"/>
<sequence length="618" mass="70280">MSGIEVLGAVAACFELSKILHSLLTVVDDARVVYKDGAEWGELRFHLLVQVLNFESWCKELGISGSLDIVKSSPERNCEASQNAVLEVRLRTGLRLDNKAISEATIDALRSLTAKFKQAQCMLQPYESSSVDQEAPKLEQTMPKRSWLRRLRDNRVPQTSDIQSIPKSESKSRKIYGAVKWVSVDRKVFSSLMVDITRLNTSLLTLLEVSRQQRVERQTELALLDSSEGMHVSHLPEDSDFKALVKLKSFQDEEQPETMVASEYPKPIFHVDDIKGEPTKVGETRSICQLHGESVLVEWRFYRKENPIRIQRTSQLLRLVNLLNQSGVSGKFLAPKCKGLITDDANSRIGIIFSTASSIDTAMQTGFHYQDLQSFIRRSSNVPPLEERFKIARRLALAVHHLHSVKWLHKSFRSDNVVFFDSIPEQSTQSSPVEAHGVEANSKEDVIDERELLNNAPPPLPDLYLVGWDFSRPDDVLEFSESISLSSADFQSKRENMTLYSHPKVHLLSSSTQRSRFCAEYDIYSLGLVLLEVGLWRTLDTIRRKCNNDSEFRRRVRGEYCDKLLSKTGKLYWRATQRCLAFDFDTAASDSSQITEYPLRVAFEQQVVSQLELCKVAP</sequence>
<gene>
    <name evidence="2" type="ORF">FNAPI_7632</name>
</gene>
<dbReference type="GO" id="GO:0016301">
    <property type="term" value="F:kinase activity"/>
    <property type="evidence" value="ECO:0007669"/>
    <property type="project" value="UniProtKB-KW"/>
</dbReference>
<dbReference type="Proteomes" id="UP000574317">
    <property type="component" value="Unassembled WGS sequence"/>
</dbReference>
<keyword evidence="2" id="KW-0808">Transferase</keyword>
<dbReference type="InterPro" id="IPR011009">
    <property type="entry name" value="Kinase-like_dom_sf"/>
</dbReference>